<evidence type="ECO:0000256" key="1">
    <source>
        <dbReference type="SAM" id="MobiDB-lite"/>
    </source>
</evidence>
<proteinExistence type="predicted"/>
<evidence type="ECO:0000313" key="3">
    <source>
        <dbReference type="Proteomes" id="UP000003457"/>
    </source>
</evidence>
<name>A0AB72Z1V4_9BIFI</name>
<comment type="caution">
    <text evidence="2">The sequence shown here is derived from an EMBL/GenBank/DDBJ whole genome shotgun (WGS) entry which is preliminary data.</text>
</comment>
<gene>
    <name evidence="2" type="ORF">HMPREF9003_0170</name>
</gene>
<dbReference type="AlphaFoldDB" id="A0AB72Z1V4"/>
<organism evidence="2 3">
    <name type="scientific">Bifidobacterium dentium JCVIHMP022</name>
    <dbReference type="NCBI Taxonomy" id="553191"/>
    <lineage>
        <taxon>Bacteria</taxon>
        <taxon>Bacillati</taxon>
        <taxon>Actinomycetota</taxon>
        <taxon>Actinomycetes</taxon>
        <taxon>Bifidobacteriales</taxon>
        <taxon>Bifidobacteriaceae</taxon>
        <taxon>Bifidobacterium</taxon>
    </lineage>
</organism>
<evidence type="ECO:0000313" key="2">
    <source>
        <dbReference type="EMBL" id="EFO78120.1"/>
    </source>
</evidence>
<dbReference type="Proteomes" id="UP000003457">
    <property type="component" value="Unassembled WGS sequence"/>
</dbReference>
<dbReference type="EMBL" id="AEHJ01000011">
    <property type="protein sequence ID" value="EFO78120.1"/>
    <property type="molecule type" value="Genomic_DNA"/>
</dbReference>
<protein>
    <submittedName>
        <fullName evidence="2">Uncharacterized protein</fullName>
    </submittedName>
</protein>
<feature type="region of interest" description="Disordered" evidence="1">
    <location>
        <begin position="78"/>
        <end position="109"/>
    </location>
</feature>
<feature type="compositionally biased region" description="Basic and acidic residues" evidence="1">
    <location>
        <begin position="90"/>
        <end position="99"/>
    </location>
</feature>
<reference evidence="2 3" key="1">
    <citation type="submission" date="2010-10" db="EMBL/GenBank/DDBJ databases">
        <authorList>
            <person name="Durkin A.S."/>
            <person name="Madupu R."/>
            <person name="Torralba M."/>
            <person name="Gillis M."/>
            <person name="Methe B."/>
            <person name="Sutton G."/>
            <person name="Nelson K.E."/>
        </authorList>
    </citation>
    <scope>NUCLEOTIDE SEQUENCE [LARGE SCALE GENOMIC DNA]</scope>
    <source>
        <strain evidence="2 3">JCVIHMP022</strain>
    </source>
</reference>
<sequence length="122" mass="15016">MQYKQFRYRKQPVSRTAALMLQALEYSIPKPEVQSNYGQARIIRTLVDRGWVGRDGRTITDEGKRCWRYILERFERDDNENPRPRRRRTPRDTDEMLKDMRKRQYHYSPPKLRQVWPEVRCE</sequence>
<dbReference type="RefSeq" id="WP_003844088.1">
    <property type="nucleotide sequence ID" value="NZ_AEHJ01000011.1"/>
</dbReference>
<accession>A0AB72Z1V4</accession>